<sequence>MPFLESQLYVGESTIPGAGQGLFTKVFIPKGTRIIQYTGRVSNWEDADHQDGLNAYIYFMSDEHVIDASKRKKSLGRYANDARGMKKIKGLLNNSEYVEVGKKVYIDATKDIPAGGEVLVSYGKEYWEVLKENYKDLK</sequence>
<gene>
    <name evidence="2" type="ORF">F0919_15115</name>
</gene>
<dbReference type="PROSITE" id="PS50280">
    <property type="entry name" value="SET"/>
    <property type="match status" value="1"/>
</dbReference>
<evidence type="ECO:0000313" key="3">
    <source>
        <dbReference type="Proteomes" id="UP000323632"/>
    </source>
</evidence>
<evidence type="ECO:0000313" key="2">
    <source>
        <dbReference type="EMBL" id="KAA5532129.1"/>
    </source>
</evidence>
<dbReference type="InterPro" id="IPR046341">
    <property type="entry name" value="SET_dom_sf"/>
</dbReference>
<dbReference type="EMBL" id="VWSH01000004">
    <property type="protein sequence ID" value="KAA5532129.1"/>
    <property type="molecule type" value="Genomic_DNA"/>
</dbReference>
<proteinExistence type="predicted"/>
<dbReference type="AlphaFoldDB" id="A0A5M6CG86"/>
<dbReference type="SUPFAM" id="SSF82199">
    <property type="entry name" value="SET domain"/>
    <property type="match status" value="1"/>
</dbReference>
<dbReference type="Proteomes" id="UP000323632">
    <property type="component" value="Unassembled WGS sequence"/>
</dbReference>
<feature type="domain" description="SET" evidence="1">
    <location>
        <begin position="6"/>
        <end position="123"/>
    </location>
</feature>
<dbReference type="SMART" id="SM00317">
    <property type="entry name" value="SET"/>
    <property type="match status" value="1"/>
</dbReference>
<comment type="caution">
    <text evidence="2">The sequence shown here is derived from an EMBL/GenBank/DDBJ whole genome shotgun (WGS) entry which is preliminary data.</text>
</comment>
<dbReference type="Pfam" id="PF00856">
    <property type="entry name" value="SET"/>
    <property type="match status" value="1"/>
</dbReference>
<name>A0A5M6CG86_9BACT</name>
<dbReference type="Gene3D" id="2.170.270.10">
    <property type="entry name" value="SET domain"/>
    <property type="match status" value="1"/>
</dbReference>
<organism evidence="2 3">
    <name type="scientific">Taibaiella lutea</name>
    <dbReference type="NCBI Taxonomy" id="2608001"/>
    <lineage>
        <taxon>Bacteria</taxon>
        <taxon>Pseudomonadati</taxon>
        <taxon>Bacteroidota</taxon>
        <taxon>Chitinophagia</taxon>
        <taxon>Chitinophagales</taxon>
        <taxon>Chitinophagaceae</taxon>
        <taxon>Taibaiella</taxon>
    </lineage>
</organism>
<keyword evidence="3" id="KW-1185">Reference proteome</keyword>
<evidence type="ECO:0000259" key="1">
    <source>
        <dbReference type="PROSITE" id="PS50280"/>
    </source>
</evidence>
<dbReference type="RefSeq" id="WP_150033631.1">
    <property type="nucleotide sequence ID" value="NZ_VWSH01000004.1"/>
</dbReference>
<accession>A0A5M6CG86</accession>
<dbReference type="InterPro" id="IPR001214">
    <property type="entry name" value="SET_dom"/>
</dbReference>
<protein>
    <submittedName>
        <fullName evidence="2">SET domain-containing protein</fullName>
    </submittedName>
</protein>
<reference evidence="2 3" key="1">
    <citation type="submission" date="2019-09" db="EMBL/GenBank/DDBJ databases">
        <title>Genome sequence and assembly of Taibaiella sp.</title>
        <authorList>
            <person name="Chhetri G."/>
        </authorList>
    </citation>
    <scope>NUCLEOTIDE SEQUENCE [LARGE SCALE GENOMIC DNA]</scope>
    <source>
        <strain evidence="2 3">KVB11</strain>
    </source>
</reference>